<keyword evidence="2" id="KW-0808">Transferase</keyword>
<proteinExistence type="predicted"/>
<dbReference type="PANTHER" id="PTHR30160">
    <property type="entry name" value="TETRAACYLDISACCHARIDE 4'-KINASE-RELATED"/>
    <property type="match status" value="1"/>
</dbReference>
<evidence type="ECO:0000256" key="1">
    <source>
        <dbReference type="ARBA" id="ARBA00022676"/>
    </source>
</evidence>
<dbReference type="PATRIC" id="fig|652.5.peg.2551"/>
<dbReference type="Pfam" id="PF01075">
    <property type="entry name" value="Glyco_transf_9"/>
    <property type="match status" value="1"/>
</dbReference>
<dbReference type="AlphaFoldDB" id="A0A0S2SN58"/>
<dbReference type="SUPFAM" id="SSF53756">
    <property type="entry name" value="UDP-Glycosyltransferase/glycogen phosphorylase"/>
    <property type="match status" value="1"/>
</dbReference>
<dbReference type="RefSeq" id="WP_060586540.1">
    <property type="nucleotide sequence ID" value="NZ_CP013067.1"/>
</dbReference>
<dbReference type="GO" id="GO:0005829">
    <property type="term" value="C:cytosol"/>
    <property type="evidence" value="ECO:0007669"/>
    <property type="project" value="TreeGrafter"/>
</dbReference>
<sequence>MSTLRDKLRRFDSYRRRATRGWERRLLGWVASRNRIVREETEVRRILVVRSTNRIGNAIFQLPFLHALRARYPDATVELVQSSGLMTPFIEELAVSRIHLLHFRWGKLTASLQALLALRKTPFDRVYTPFPSSTDHLITACIRASDKRGFNEMNGDVLFDEAITPLDDWHYAHTPLQLLGITSPPRYLEHAPRLWKEAALPVQSGETVRIGFFTGARDGKGLTHRQWQHLLGRIRSHMPSAHLIHIQDPTLPEPNLGDEIISLQSLEALARFTSGLHLFICADTGPLHLAAASGVRCLALYTQTTPSRYGCLGANHHHQEVTDRENIPLDSNWLQGLQPAHLSRAS</sequence>
<evidence type="ECO:0000313" key="4">
    <source>
        <dbReference type="Proteomes" id="UP000058114"/>
    </source>
</evidence>
<keyword evidence="1" id="KW-0328">Glycosyltransferase</keyword>
<evidence type="ECO:0000313" key="3">
    <source>
        <dbReference type="EMBL" id="ALP43162.1"/>
    </source>
</evidence>
<dbReference type="PANTHER" id="PTHR30160:SF1">
    <property type="entry name" value="LIPOPOLYSACCHARIDE 1,2-N-ACETYLGLUCOSAMINETRANSFERASE-RELATED"/>
    <property type="match status" value="1"/>
</dbReference>
<dbReference type="GO" id="GO:0008713">
    <property type="term" value="F:ADP-heptose-lipopolysaccharide heptosyltransferase activity"/>
    <property type="evidence" value="ECO:0007669"/>
    <property type="project" value="TreeGrafter"/>
</dbReference>
<dbReference type="KEGG" id="asr:WL1483_3743"/>
<protein>
    <recommendedName>
        <fullName evidence="5">Heptosyltransferase</fullName>
    </recommendedName>
</protein>
<organism evidence="3 4">
    <name type="scientific">Aeromonas schubertii</name>
    <dbReference type="NCBI Taxonomy" id="652"/>
    <lineage>
        <taxon>Bacteria</taxon>
        <taxon>Pseudomonadati</taxon>
        <taxon>Pseudomonadota</taxon>
        <taxon>Gammaproteobacteria</taxon>
        <taxon>Aeromonadales</taxon>
        <taxon>Aeromonadaceae</taxon>
        <taxon>Aeromonas</taxon>
    </lineage>
</organism>
<dbReference type="Gene3D" id="3.40.50.2000">
    <property type="entry name" value="Glycogen Phosphorylase B"/>
    <property type="match status" value="2"/>
</dbReference>
<gene>
    <name evidence="3" type="ORF">WL1483_3743</name>
</gene>
<dbReference type="EMBL" id="CP013067">
    <property type="protein sequence ID" value="ALP43162.1"/>
    <property type="molecule type" value="Genomic_DNA"/>
</dbReference>
<dbReference type="Proteomes" id="UP000058114">
    <property type="component" value="Chromosome"/>
</dbReference>
<dbReference type="InterPro" id="IPR051199">
    <property type="entry name" value="LPS_LOS_Heptosyltrfase"/>
</dbReference>
<name>A0A0S2SN58_9GAMM</name>
<accession>A0A0S2SN58</accession>
<evidence type="ECO:0000256" key="2">
    <source>
        <dbReference type="ARBA" id="ARBA00022679"/>
    </source>
</evidence>
<reference evidence="3 4" key="2">
    <citation type="journal article" date="2016" name="Genome Announc.">
        <title>Complete Genome Sequence of the Highly Virulent Aeromonas schubertii Strain WL1483, Isolated from Diseased Snakehead Fish (Channa argus) in China.</title>
        <authorList>
            <person name="Liu L."/>
            <person name="Li N."/>
            <person name="Zhang D."/>
            <person name="Fu X."/>
            <person name="Shi C."/>
            <person name="Lin Q."/>
            <person name="Hao G."/>
        </authorList>
    </citation>
    <scope>NUCLEOTIDE SEQUENCE [LARGE SCALE GENOMIC DNA]</scope>
    <source>
        <strain evidence="3 4">WL1483</strain>
    </source>
</reference>
<evidence type="ECO:0008006" key="5">
    <source>
        <dbReference type="Google" id="ProtNLM"/>
    </source>
</evidence>
<dbReference type="GO" id="GO:0009244">
    <property type="term" value="P:lipopolysaccharide core region biosynthetic process"/>
    <property type="evidence" value="ECO:0007669"/>
    <property type="project" value="TreeGrafter"/>
</dbReference>
<reference evidence="4" key="1">
    <citation type="submission" date="2015-10" db="EMBL/GenBank/DDBJ databases">
        <title>Complete Genome Sequence of Aeromonas schubertii strain WL1483.</title>
        <authorList>
            <person name="Liu L."/>
        </authorList>
    </citation>
    <scope>NUCLEOTIDE SEQUENCE [LARGE SCALE GENOMIC DNA]</scope>
    <source>
        <strain evidence="4">WL1483</strain>
    </source>
</reference>
<dbReference type="InterPro" id="IPR002201">
    <property type="entry name" value="Glyco_trans_9"/>
</dbReference>